<keyword evidence="2" id="KW-1185">Reference proteome</keyword>
<evidence type="ECO:0000313" key="1">
    <source>
        <dbReference type="EMBL" id="SDT84131.1"/>
    </source>
</evidence>
<evidence type="ECO:0000313" key="2">
    <source>
        <dbReference type="Proteomes" id="UP000199608"/>
    </source>
</evidence>
<dbReference type="EMBL" id="FNLL01000001">
    <property type="protein sequence ID" value="SDT84131.1"/>
    <property type="molecule type" value="Genomic_DNA"/>
</dbReference>
<protein>
    <submittedName>
        <fullName evidence="1">Uncharacterized protein</fullName>
    </submittedName>
</protein>
<dbReference type="RefSeq" id="WP_014956733.1">
    <property type="nucleotide sequence ID" value="NZ_FNLL01000001.1"/>
</dbReference>
<reference evidence="2" key="1">
    <citation type="submission" date="2016-10" db="EMBL/GenBank/DDBJ databases">
        <authorList>
            <person name="Varghese N."/>
            <person name="Submissions S."/>
        </authorList>
    </citation>
    <scope>NUCLEOTIDE SEQUENCE [LARGE SCALE GENOMIC DNA]</scope>
    <source>
        <strain evidence="2">DSM 3384</strain>
    </source>
</reference>
<sequence length="191" mass="21983">MSETEDQFPDSNMLDLRGKQSVRATFKLSQKAIDAIGLVAIHMGIKQKSLFDHIIEDMDALDSLAKTIRIRQFKKIPRKQKTFVLSRKTIDALGTISQAYGTPRDALVEYSVKKLESIINSEKLRHKERKVLQKEVINHFNRGKELYQKAVNILGKDDPFCRRIEKAVFACQKTEKDLALFIDKSKVLEDF</sequence>
<name>A0A1H2DN30_9BACT</name>
<gene>
    <name evidence="1" type="ORF">SAMN04487931_101132</name>
</gene>
<proteinExistence type="predicted"/>
<dbReference type="Proteomes" id="UP000199608">
    <property type="component" value="Unassembled WGS sequence"/>
</dbReference>
<accession>A0A1H2DN30</accession>
<organism evidence="1 2">
    <name type="scientific">Desulfobacula phenolica</name>
    <dbReference type="NCBI Taxonomy" id="90732"/>
    <lineage>
        <taxon>Bacteria</taxon>
        <taxon>Pseudomonadati</taxon>
        <taxon>Thermodesulfobacteriota</taxon>
        <taxon>Desulfobacteria</taxon>
        <taxon>Desulfobacterales</taxon>
        <taxon>Desulfobacteraceae</taxon>
        <taxon>Desulfobacula</taxon>
    </lineage>
</organism>
<dbReference type="AlphaFoldDB" id="A0A1H2DN30"/>